<feature type="modified residue" description="1-thioglycine; alternate" evidence="5">
    <location>
        <position position="85"/>
    </location>
</feature>
<dbReference type="HAMAP" id="MF_03051">
    <property type="entry name" value="MOCS2A"/>
    <property type="match status" value="1"/>
</dbReference>
<keyword evidence="7" id="KW-1185">Reference proteome</keyword>
<dbReference type="InterPro" id="IPR003749">
    <property type="entry name" value="ThiS/MoaD-like"/>
</dbReference>
<dbReference type="InterPro" id="IPR012675">
    <property type="entry name" value="Beta-grasp_dom_sf"/>
</dbReference>
<protein>
    <recommendedName>
        <fullName evidence="5">Molybdopterin synthase sulfur carrier subunit</fullName>
    </recommendedName>
    <alternativeName>
        <fullName evidence="5">Common component for nitrate reductase and xanthine dehydrogenase protein G</fullName>
    </alternativeName>
    <alternativeName>
        <fullName evidence="5">Molybdenum cofactor synthesis protein 2 small subunit</fullName>
    </alternativeName>
    <alternativeName>
        <fullName evidence="5">Molybdenum cofactor synthesis protein 2A</fullName>
    </alternativeName>
    <alternativeName>
        <fullName evidence="5">Sulfur carrier protein MOCS2A</fullName>
        <shortName evidence="5">MOCS2A</shortName>
    </alternativeName>
</protein>
<dbReference type="UniPathway" id="UPA00344"/>
<proteinExistence type="inferred from homology"/>
<comment type="subunit">
    <text evidence="5">Heterotetramer; composed of 2 small (MOCS2A) and 2 large (MOCS2B) subunits.</text>
</comment>
<evidence type="ECO:0000256" key="3">
    <source>
        <dbReference type="ARBA" id="ARBA00022741"/>
    </source>
</evidence>
<name>A0A517L4A7_9PEZI</name>
<evidence type="ECO:0000313" key="6">
    <source>
        <dbReference type="EMBL" id="QDS70476.1"/>
    </source>
</evidence>
<evidence type="ECO:0000256" key="4">
    <source>
        <dbReference type="ARBA" id="ARBA00023150"/>
    </source>
</evidence>
<comment type="function">
    <text evidence="5">Acts as a sulfur carrier required for molybdopterin biosynthesis. Component of the molybdopterin synthase complex that catalyzes the conversion of precursor Z into molybdopterin by mediating the incorporation of 2 sulfur atoms into precursor Z to generate a dithiolene group. In the complex, serves as sulfur donor by being thiocarboxylated (-COSH) at its C-terminus by UBA4. After interaction with MOCS2B, the sulfur is then transferred to precursor Z to form molybdopterin.</text>
</comment>
<feature type="modified residue" description="Glycyl adenylate; alternate" evidence="5">
    <location>
        <position position="85"/>
    </location>
</feature>
<dbReference type="PANTHER" id="PTHR33359">
    <property type="entry name" value="MOLYBDOPTERIN SYNTHASE SULFUR CARRIER SUBUNIT"/>
    <property type="match status" value="1"/>
</dbReference>
<dbReference type="SUPFAM" id="SSF54285">
    <property type="entry name" value="MoaD/ThiS"/>
    <property type="match status" value="1"/>
</dbReference>
<reference evidence="6 7" key="1">
    <citation type="submission" date="2019-07" db="EMBL/GenBank/DDBJ databases">
        <title>Finished genome of Venturia effusa.</title>
        <authorList>
            <person name="Young C.A."/>
            <person name="Cox M.P."/>
            <person name="Ganley A.R.D."/>
            <person name="David W.J."/>
        </authorList>
    </citation>
    <scope>NUCLEOTIDE SEQUENCE [LARGE SCALE GENOMIC DNA]</scope>
    <source>
        <strain evidence="7">albino</strain>
    </source>
</reference>
<dbReference type="AlphaFoldDB" id="A0A517L4A7"/>
<organism evidence="6 7">
    <name type="scientific">Venturia effusa</name>
    <dbReference type="NCBI Taxonomy" id="50376"/>
    <lineage>
        <taxon>Eukaryota</taxon>
        <taxon>Fungi</taxon>
        <taxon>Dikarya</taxon>
        <taxon>Ascomycota</taxon>
        <taxon>Pezizomycotina</taxon>
        <taxon>Dothideomycetes</taxon>
        <taxon>Pleosporomycetidae</taxon>
        <taxon>Venturiales</taxon>
        <taxon>Venturiaceae</taxon>
        <taxon>Venturia</taxon>
    </lineage>
</organism>
<sequence>MATFTILYFASANTFTKKKDEKFPAPLQLSKLYDTLEETYPGIKEKVLSSSALTINLEYADLEDDANLVIKAGDEVAIIPPVSSG</sequence>
<dbReference type="STRING" id="50376.A0A517L4A7"/>
<dbReference type="InterPro" id="IPR028887">
    <property type="entry name" value="MOCS2A_euk"/>
</dbReference>
<dbReference type="PANTHER" id="PTHR33359:SF1">
    <property type="entry name" value="MOLYBDOPTERIN SYNTHASE SULFUR CARRIER SUBUNIT"/>
    <property type="match status" value="1"/>
</dbReference>
<dbReference type="GO" id="GO:0006777">
    <property type="term" value="P:Mo-molybdopterin cofactor biosynthetic process"/>
    <property type="evidence" value="ECO:0007669"/>
    <property type="project" value="UniProtKB-UniRule"/>
</dbReference>
<dbReference type="CDD" id="cd00754">
    <property type="entry name" value="Ubl_MoaD"/>
    <property type="match status" value="1"/>
</dbReference>
<dbReference type="Gene3D" id="3.10.20.30">
    <property type="match status" value="1"/>
</dbReference>
<dbReference type="OrthoDB" id="5595860at2759"/>
<comment type="subcellular location">
    <subcellularLocation>
        <location evidence="5">Cytoplasm</location>
    </subcellularLocation>
</comment>
<comment type="pathway">
    <text evidence="5">Cofactor biosynthesis; molybdopterin biosynthesis.</text>
</comment>
<keyword evidence="1 5" id="KW-0963">Cytoplasm</keyword>
<evidence type="ECO:0000256" key="2">
    <source>
        <dbReference type="ARBA" id="ARBA00022553"/>
    </source>
</evidence>
<dbReference type="InterPro" id="IPR044672">
    <property type="entry name" value="MOCS2A"/>
</dbReference>
<evidence type="ECO:0000313" key="7">
    <source>
        <dbReference type="Proteomes" id="UP000316270"/>
    </source>
</evidence>
<dbReference type="Pfam" id="PF02597">
    <property type="entry name" value="ThiS"/>
    <property type="match status" value="1"/>
</dbReference>
<dbReference type="InterPro" id="IPR016155">
    <property type="entry name" value="Mopterin_synth/thiamin_S_b"/>
</dbReference>
<dbReference type="GO" id="GO:0030366">
    <property type="term" value="F:molybdopterin synthase activity"/>
    <property type="evidence" value="ECO:0007669"/>
    <property type="project" value="UniProtKB-UniRule"/>
</dbReference>
<keyword evidence="3 5" id="KW-0547">Nucleotide-binding</keyword>
<accession>A0A517L4A7</accession>
<dbReference type="GO" id="GO:1990133">
    <property type="term" value="C:molybdopterin adenylyltransferase complex"/>
    <property type="evidence" value="ECO:0007669"/>
    <property type="project" value="TreeGrafter"/>
</dbReference>
<comment type="PTM">
    <text evidence="5">C-terminal thiocarboxylation occurs in 2 steps, it is first acyl-adenylated (-COAMP) via the hesA/moeB/thiF part of UBA4, then thiocarboxylated (-COSH) via the rhodanese domain of UBA4.</text>
</comment>
<dbReference type="EMBL" id="CP042188">
    <property type="protein sequence ID" value="QDS70476.1"/>
    <property type="molecule type" value="Genomic_DNA"/>
</dbReference>
<evidence type="ECO:0000256" key="1">
    <source>
        <dbReference type="ARBA" id="ARBA00022490"/>
    </source>
</evidence>
<gene>
    <name evidence="5" type="primary">cnxG</name>
    <name evidence="6" type="ORF">FKW77_010022</name>
</gene>
<dbReference type="GO" id="GO:0000166">
    <property type="term" value="F:nucleotide binding"/>
    <property type="evidence" value="ECO:0007669"/>
    <property type="project" value="UniProtKB-KW"/>
</dbReference>
<keyword evidence="2 5" id="KW-0597">Phosphoprotein</keyword>
<keyword evidence="4 5" id="KW-0501">Molybdenum cofactor biosynthesis</keyword>
<evidence type="ECO:0000256" key="5">
    <source>
        <dbReference type="HAMAP-Rule" id="MF_03051"/>
    </source>
</evidence>
<dbReference type="GO" id="GO:1990140">
    <property type="term" value="C:molybdopterin synthase complex"/>
    <property type="evidence" value="ECO:0007669"/>
    <property type="project" value="UniProtKB-UniRule"/>
</dbReference>
<comment type="similarity">
    <text evidence="5">Belongs to the MoaD family. MOCS2A subfamily.</text>
</comment>
<dbReference type="Proteomes" id="UP000316270">
    <property type="component" value="Chromosome 4"/>
</dbReference>